<protein>
    <recommendedName>
        <fullName evidence="3">ERAP1-like C-terminal domain-containing protein</fullName>
    </recommendedName>
</protein>
<dbReference type="RefSeq" id="WP_072862428.1">
    <property type="nucleotide sequence ID" value="NZ_FQUX01000004.1"/>
</dbReference>
<reference evidence="2" key="1">
    <citation type="submission" date="2016-11" db="EMBL/GenBank/DDBJ databases">
        <authorList>
            <person name="Varghese N."/>
            <person name="Submissions S."/>
        </authorList>
    </citation>
    <scope>NUCLEOTIDE SEQUENCE [LARGE SCALE GENOMIC DNA]</scope>
    <source>
        <strain evidence="2">DSM 17539</strain>
    </source>
</reference>
<evidence type="ECO:0000313" key="1">
    <source>
        <dbReference type="EMBL" id="SHF45920.1"/>
    </source>
</evidence>
<sequence>MLFENIGAQLLKILEDNVDNENKQWLLSKIEGIVESESTKDLYLTYSLVPTKIRSEKDLSLALDDKELKAYLEIQHADLQQIGRIYLLYKVLEAKEDFFKAKVANIIEVADKSELETFLKFLVLLPHPENYRVQAVEALRTNISTVFDAIALNNPYPALYFNEQQWNQMYLKAAFMQQNLNEIVQVEKRGNKELARIISDYAHERWAASREIDPCFWRPVSNFMNEKLLKDMKRLFSSDNTAERKAAALCCYHSNSSEAKELLAGFPDLIKGIENGSITWQNIKE</sequence>
<organism evidence="1 2">
    <name type="scientific">Arenibacter palladensis</name>
    <dbReference type="NCBI Taxonomy" id="237373"/>
    <lineage>
        <taxon>Bacteria</taxon>
        <taxon>Pseudomonadati</taxon>
        <taxon>Bacteroidota</taxon>
        <taxon>Flavobacteriia</taxon>
        <taxon>Flavobacteriales</taxon>
        <taxon>Flavobacteriaceae</taxon>
        <taxon>Arenibacter</taxon>
    </lineage>
</organism>
<gene>
    <name evidence="1" type="ORF">SAMN03080594_104224</name>
</gene>
<dbReference type="AlphaFoldDB" id="A0A1M5BU22"/>
<dbReference type="EMBL" id="FQUX01000004">
    <property type="protein sequence ID" value="SHF45920.1"/>
    <property type="molecule type" value="Genomic_DNA"/>
</dbReference>
<evidence type="ECO:0008006" key="3">
    <source>
        <dbReference type="Google" id="ProtNLM"/>
    </source>
</evidence>
<proteinExistence type="predicted"/>
<keyword evidence="2" id="KW-1185">Reference proteome</keyword>
<dbReference type="OrthoDB" id="325673at2"/>
<dbReference type="InterPro" id="IPR047715">
    <property type="entry name" value="EboA_dom"/>
</dbReference>
<name>A0A1M5BU22_9FLAO</name>
<dbReference type="NCBIfam" id="NF035938">
    <property type="entry name" value="EboA_domain"/>
    <property type="match status" value="1"/>
</dbReference>
<evidence type="ECO:0000313" key="2">
    <source>
        <dbReference type="Proteomes" id="UP000184406"/>
    </source>
</evidence>
<dbReference type="Proteomes" id="UP000184406">
    <property type="component" value="Unassembled WGS sequence"/>
</dbReference>
<accession>A0A1M5BU22</accession>